<protein>
    <submittedName>
        <fullName evidence="1">Uncharacterized protein</fullName>
    </submittedName>
</protein>
<organism evidence="1 2">
    <name type="scientific">Candidatus Methanoperedens nitratireducens</name>
    <dbReference type="NCBI Taxonomy" id="1392998"/>
    <lineage>
        <taxon>Archaea</taxon>
        <taxon>Methanobacteriati</taxon>
        <taxon>Methanobacteriota</taxon>
        <taxon>Stenosarchaea group</taxon>
        <taxon>Methanomicrobia</taxon>
        <taxon>Methanosarcinales</taxon>
        <taxon>ANME-2 cluster</taxon>
        <taxon>Candidatus Methanoperedentaceae</taxon>
        <taxon>Candidatus Methanoperedens</taxon>
    </lineage>
</organism>
<keyword evidence="2" id="KW-1185">Reference proteome</keyword>
<accession>A0A284VSX8</accession>
<dbReference type="AlphaFoldDB" id="A0A284VSX8"/>
<sequence>MPLGSSSLPLGATVFDSDSVKNIPKVALSGIRTWYEKIVQLQR</sequence>
<dbReference type="Proteomes" id="UP000218615">
    <property type="component" value="Unassembled WGS sequence"/>
</dbReference>
<evidence type="ECO:0000313" key="1">
    <source>
        <dbReference type="EMBL" id="SNQ62391.1"/>
    </source>
</evidence>
<proteinExistence type="predicted"/>
<name>A0A284VSX8_9EURY</name>
<reference evidence="2" key="1">
    <citation type="submission" date="2017-06" db="EMBL/GenBank/DDBJ databases">
        <authorList>
            <person name="Cremers G."/>
        </authorList>
    </citation>
    <scope>NUCLEOTIDE SEQUENCE [LARGE SCALE GENOMIC DNA]</scope>
</reference>
<gene>
    <name evidence="1" type="ORF">MNV_700045</name>
</gene>
<evidence type="ECO:0000313" key="2">
    <source>
        <dbReference type="Proteomes" id="UP000218615"/>
    </source>
</evidence>
<dbReference type="EMBL" id="FZMP01000219">
    <property type="protein sequence ID" value="SNQ62391.1"/>
    <property type="molecule type" value="Genomic_DNA"/>
</dbReference>